<keyword evidence="2" id="KW-0805">Transcription regulation</keyword>
<dbReference type="GO" id="GO:0003676">
    <property type="term" value="F:nucleic acid binding"/>
    <property type="evidence" value="ECO:0007669"/>
    <property type="project" value="InterPro"/>
</dbReference>
<dbReference type="InterPro" id="IPR038538">
    <property type="entry name" value="MTERF_sf"/>
</dbReference>
<keyword evidence="2" id="KW-0806">Transcription termination</keyword>
<keyword evidence="3" id="KW-0809">Transit peptide</keyword>
<dbReference type="AlphaFoldDB" id="A0A8J4CLV1"/>
<evidence type="ECO:0000256" key="3">
    <source>
        <dbReference type="ARBA" id="ARBA00022946"/>
    </source>
</evidence>
<sequence length="484" mass="52921">MMNTQPVAALPSQRLLPGRKCATLSFCHYLNASVRALAPLALRGLCRSTPPYDAISATAHQRLMDLGIPAETFYGVCDVGELSRNAEAALTTLTALSSRQRVKTLLLSNPQLLCVPLGVWLDFLTAYGMSRQDFFGLLGTYPELFSRGSLFNAGNVMAYLQSLGLRPRDVLASIIRRHPEVLLQDVQCGLEPAVEFLRLHLGLDARNVRDFLCRCPEVLTRDAASDLAPRLELLCGVGLEVGAARKLLFHDASLLTGDLEPTLQLRLHFLTSDCDLSPDQALQVLRSCPDLMSFKVANLRRKWCFLKERMSGGNEQVLEYPQFLTKNLLLQIGPRFAYATERLGLHLSSGSGRSGPCAEGTHALQAASSHDSASSSHPSMTPFNLCALLDGDDLHFLERAWAAAECSAGPYGVPSWEVDITGGEAKEARGEACVDQARDLLPGVPGVRDADALLADFQQFRSRWLEREGARWTGLRSVGITGSW</sequence>
<protein>
    <recommendedName>
        <fullName evidence="7">mTERF domain-containing protein 1, mitochondrial</fullName>
    </recommendedName>
</protein>
<dbReference type="SMART" id="SM00733">
    <property type="entry name" value="Mterf"/>
    <property type="match status" value="6"/>
</dbReference>
<dbReference type="PANTHER" id="PTHR13068:SF219">
    <property type="entry name" value="MITOCHONDRIAL TRANSCRIPTION TERMINATION FACTOR FAMILY PROTEIN"/>
    <property type="match status" value="1"/>
</dbReference>
<organism evidence="5 6">
    <name type="scientific">Volvox reticuliferus</name>
    <dbReference type="NCBI Taxonomy" id="1737510"/>
    <lineage>
        <taxon>Eukaryota</taxon>
        <taxon>Viridiplantae</taxon>
        <taxon>Chlorophyta</taxon>
        <taxon>core chlorophytes</taxon>
        <taxon>Chlorophyceae</taxon>
        <taxon>CS clade</taxon>
        <taxon>Chlamydomonadales</taxon>
        <taxon>Volvocaceae</taxon>
        <taxon>Volvox</taxon>
    </lineage>
</organism>
<proteinExistence type="inferred from homology"/>
<reference evidence="5" key="1">
    <citation type="journal article" date="2021" name="Proc. Natl. Acad. Sci. U.S.A.">
        <title>Three genomes in the algal genus Volvox reveal the fate of a haploid sex-determining region after a transition to homothallism.</title>
        <authorList>
            <person name="Yamamoto K."/>
            <person name="Hamaji T."/>
            <person name="Kawai-Toyooka H."/>
            <person name="Matsuzaki R."/>
            <person name="Takahashi F."/>
            <person name="Nishimura Y."/>
            <person name="Kawachi M."/>
            <person name="Noguchi H."/>
            <person name="Minakuchi Y."/>
            <person name="Umen J.G."/>
            <person name="Toyoda A."/>
            <person name="Nozaki H."/>
        </authorList>
    </citation>
    <scope>NUCLEOTIDE SEQUENCE</scope>
    <source>
        <strain evidence="5">NIES-3786</strain>
    </source>
</reference>
<evidence type="ECO:0000256" key="2">
    <source>
        <dbReference type="ARBA" id="ARBA00022472"/>
    </source>
</evidence>
<dbReference type="InterPro" id="IPR003690">
    <property type="entry name" value="MTERF"/>
</dbReference>
<comment type="caution">
    <text evidence="5">The sequence shown here is derived from an EMBL/GenBank/DDBJ whole genome shotgun (WGS) entry which is preliminary data.</text>
</comment>
<feature type="region of interest" description="Disordered" evidence="4">
    <location>
        <begin position="356"/>
        <end position="375"/>
    </location>
</feature>
<evidence type="ECO:0000313" key="6">
    <source>
        <dbReference type="Proteomes" id="UP000747110"/>
    </source>
</evidence>
<evidence type="ECO:0000313" key="5">
    <source>
        <dbReference type="EMBL" id="GIL81080.1"/>
    </source>
</evidence>
<keyword evidence="6" id="KW-1185">Reference proteome</keyword>
<feature type="compositionally biased region" description="Low complexity" evidence="4">
    <location>
        <begin position="362"/>
        <end position="375"/>
    </location>
</feature>
<dbReference type="Gene3D" id="1.25.70.10">
    <property type="entry name" value="Transcription termination factor 3, mitochondrial"/>
    <property type="match status" value="1"/>
</dbReference>
<dbReference type="GO" id="GO:0006353">
    <property type="term" value="P:DNA-templated transcription termination"/>
    <property type="evidence" value="ECO:0007669"/>
    <property type="project" value="UniProtKB-KW"/>
</dbReference>
<gene>
    <name evidence="5" type="ORF">Vretifemale_10203</name>
</gene>
<dbReference type="EMBL" id="BNCP01000020">
    <property type="protein sequence ID" value="GIL81080.1"/>
    <property type="molecule type" value="Genomic_DNA"/>
</dbReference>
<evidence type="ECO:0008006" key="7">
    <source>
        <dbReference type="Google" id="ProtNLM"/>
    </source>
</evidence>
<dbReference type="OrthoDB" id="637682at2759"/>
<evidence type="ECO:0000256" key="1">
    <source>
        <dbReference type="ARBA" id="ARBA00007692"/>
    </source>
</evidence>
<dbReference type="PANTHER" id="PTHR13068">
    <property type="entry name" value="CGI-12 PROTEIN-RELATED"/>
    <property type="match status" value="1"/>
</dbReference>
<name>A0A8J4CLV1_9CHLO</name>
<dbReference type="Pfam" id="PF02536">
    <property type="entry name" value="mTERF"/>
    <property type="match status" value="1"/>
</dbReference>
<keyword evidence="2" id="KW-0804">Transcription</keyword>
<evidence type="ECO:0000256" key="4">
    <source>
        <dbReference type="SAM" id="MobiDB-lite"/>
    </source>
</evidence>
<accession>A0A8J4CLV1</accession>
<dbReference type="Proteomes" id="UP000747110">
    <property type="component" value="Unassembled WGS sequence"/>
</dbReference>
<comment type="similarity">
    <text evidence="1">Belongs to the mTERF family.</text>
</comment>